<evidence type="ECO:0000256" key="2">
    <source>
        <dbReference type="ARBA" id="ARBA00022917"/>
    </source>
</evidence>
<feature type="domain" description="YbaK/aminoacyl-tRNA synthetase-associated" evidence="5">
    <location>
        <begin position="39"/>
        <end position="150"/>
    </location>
</feature>
<dbReference type="PIRSF" id="PIRSF006181">
    <property type="entry name" value="EbsC_YbaK"/>
    <property type="match status" value="1"/>
</dbReference>
<dbReference type="OrthoDB" id="9809296at2"/>
<dbReference type="GO" id="GO:0016829">
    <property type="term" value="F:lyase activity"/>
    <property type="evidence" value="ECO:0007669"/>
    <property type="project" value="UniProtKB-KW"/>
</dbReference>
<reference evidence="6 7" key="1">
    <citation type="submission" date="2015-07" db="EMBL/GenBank/DDBJ databases">
        <title>Genome sequencing project for genomic taxonomy and phylogenomics of Bacillus-like bacteria.</title>
        <authorList>
            <person name="Liu B."/>
            <person name="Wang J."/>
            <person name="Zhu Y."/>
            <person name="Liu G."/>
            <person name="Chen Q."/>
            <person name="Chen Z."/>
            <person name="Che J."/>
            <person name="Ge C."/>
            <person name="Shi H."/>
            <person name="Pan Z."/>
            <person name="Liu X."/>
        </authorList>
    </citation>
    <scope>NUCLEOTIDE SEQUENCE [LARGE SCALE GENOMIC DNA]</scope>
    <source>
        <strain evidence="6 7">DSM 54</strain>
    </source>
</reference>
<dbReference type="GO" id="GO:0002161">
    <property type="term" value="F:aminoacyl-tRNA deacylase activity"/>
    <property type="evidence" value="ECO:0007669"/>
    <property type="project" value="InterPro"/>
</dbReference>
<comment type="similarity">
    <text evidence="1 4">Belongs to the prolyl-tRNA editing family. YbaK/EbsC subfamily.</text>
</comment>
<dbReference type="EC" id="4.2.-.-" evidence="4"/>
<evidence type="ECO:0000256" key="1">
    <source>
        <dbReference type="ARBA" id="ARBA00009798"/>
    </source>
</evidence>
<dbReference type="Gene3D" id="3.90.960.10">
    <property type="entry name" value="YbaK/aminoacyl-tRNA synthetase-associated domain"/>
    <property type="match status" value="1"/>
</dbReference>
<dbReference type="InterPro" id="IPR036754">
    <property type="entry name" value="YbaK/aa-tRNA-synt-asso_dom_sf"/>
</dbReference>
<accession>A0A0N0CX99</accession>
<dbReference type="CDD" id="cd00002">
    <property type="entry name" value="YbaK_deacylase"/>
    <property type="match status" value="1"/>
</dbReference>
<evidence type="ECO:0000313" key="6">
    <source>
        <dbReference type="EMBL" id="KOY84037.1"/>
    </source>
</evidence>
<keyword evidence="7" id="KW-1185">Reference proteome</keyword>
<dbReference type="RefSeq" id="WP_053993229.1">
    <property type="nucleotide sequence ID" value="NZ_CP065643.1"/>
</dbReference>
<dbReference type="Pfam" id="PF04073">
    <property type="entry name" value="tRNA_edit"/>
    <property type="match status" value="1"/>
</dbReference>
<dbReference type="STRING" id="33935.ADM90_01090"/>
<dbReference type="NCBIfam" id="TIGR00011">
    <property type="entry name" value="YbaK_EbsC"/>
    <property type="match status" value="1"/>
</dbReference>
<evidence type="ECO:0000256" key="4">
    <source>
        <dbReference type="PIRNR" id="PIRNR006181"/>
    </source>
</evidence>
<protein>
    <recommendedName>
        <fullName evidence="4">Cys-tRNA(Pro)/Cys-tRNA(Cys) deacylase</fullName>
        <ecNumber evidence="4">4.2.-.-</ecNumber>
    </recommendedName>
</protein>
<dbReference type="PANTHER" id="PTHR30411:SF0">
    <property type="entry name" value="CYS-TRNA(PRO)_CYS-TRNA(CYS) DEACYLASE YBAK"/>
    <property type="match status" value="1"/>
</dbReference>
<evidence type="ECO:0000256" key="3">
    <source>
        <dbReference type="ARBA" id="ARBA00023239"/>
    </source>
</evidence>
<dbReference type="InterPro" id="IPR004369">
    <property type="entry name" value="Prolyl-tRNA_editing_YbaK/EbsC"/>
</dbReference>
<dbReference type="SUPFAM" id="SSF55826">
    <property type="entry name" value="YbaK/ProRS associated domain"/>
    <property type="match status" value="1"/>
</dbReference>
<name>A0A0N0CX99_9BACI</name>
<keyword evidence="2 4" id="KW-0648">Protein biosynthesis</keyword>
<dbReference type="GO" id="GO:0006412">
    <property type="term" value="P:translation"/>
    <property type="evidence" value="ECO:0007669"/>
    <property type="project" value="UniProtKB-KW"/>
</dbReference>
<dbReference type="InterPro" id="IPR007214">
    <property type="entry name" value="YbaK/aa-tRNA-synth-assoc-dom"/>
</dbReference>
<dbReference type="AlphaFoldDB" id="A0A0N0CX99"/>
<dbReference type="Proteomes" id="UP000037977">
    <property type="component" value="Unassembled WGS sequence"/>
</dbReference>
<dbReference type="PATRIC" id="fig|33935.3.peg.3062"/>
<keyword evidence="3 4" id="KW-0456">Lyase</keyword>
<evidence type="ECO:0000313" key="7">
    <source>
        <dbReference type="Proteomes" id="UP000037977"/>
    </source>
</evidence>
<sequence>MAKAKHTKTNAIRLLEQQKIDFDVIEYEIGDGQVDGISVAEKIGQPAARVFKTLVAKASAQKLFVFVIPVVEELDLKAAAKVVGEKKIDMLAVKDLLGYTGYVRGGCSPVGMKKLYPTVIDVSAEQQGSIIVSAGKIGMQIHVQLADLMQITKAQLAQITATHD</sequence>
<dbReference type="EMBL" id="LGCI01000002">
    <property type="protein sequence ID" value="KOY84037.1"/>
    <property type="molecule type" value="Genomic_DNA"/>
</dbReference>
<dbReference type="PANTHER" id="PTHR30411">
    <property type="entry name" value="CYTOPLASMIC PROTEIN"/>
    <property type="match status" value="1"/>
</dbReference>
<proteinExistence type="inferred from homology"/>
<evidence type="ECO:0000259" key="5">
    <source>
        <dbReference type="Pfam" id="PF04073"/>
    </source>
</evidence>
<organism evidence="6 7">
    <name type="scientific">Lysinibacillus macroides</name>
    <dbReference type="NCBI Taxonomy" id="33935"/>
    <lineage>
        <taxon>Bacteria</taxon>
        <taxon>Bacillati</taxon>
        <taxon>Bacillota</taxon>
        <taxon>Bacilli</taxon>
        <taxon>Bacillales</taxon>
        <taxon>Bacillaceae</taxon>
        <taxon>Lysinibacillus</taxon>
    </lineage>
</organism>
<comment type="caution">
    <text evidence="6">The sequence shown here is derived from an EMBL/GenBank/DDBJ whole genome shotgun (WGS) entry which is preliminary data.</text>
</comment>
<gene>
    <name evidence="6" type="ORF">ADM90_01090</name>
</gene>